<dbReference type="Gene3D" id="3.40.50.300">
    <property type="entry name" value="P-loop containing nucleotide triphosphate hydrolases"/>
    <property type="match status" value="1"/>
</dbReference>
<evidence type="ECO:0000256" key="7">
    <source>
        <dbReference type="ARBA" id="ARBA00023136"/>
    </source>
</evidence>
<dbReference type="PROSITE" id="PS00211">
    <property type="entry name" value="ABC_TRANSPORTER_1"/>
    <property type="match status" value="1"/>
</dbReference>
<evidence type="ECO:0000259" key="9">
    <source>
        <dbReference type="PROSITE" id="PS50893"/>
    </source>
</evidence>
<evidence type="ECO:0000313" key="10">
    <source>
        <dbReference type="EMBL" id="MDN5203354.1"/>
    </source>
</evidence>
<dbReference type="Gene3D" id="1.10.3680.10">
    <property type="entry name" value="TerB-like"/>
    <property type="match status" value="1"/>
</dbReference>
<dbReference type="SUPFAM" id="SSF52540">
    <property type="entry name" value="P-loop containing nucleoside triphosphate hydrolases"/>
    <property type="match status" value="1"/>
</dbReference>
<feature type="transmembrane region" description="Helical" evidence="8">
    <location>
        <begin position="623"/>
        <end position="646"/>
    </location>
</feature>
<dbReference type="Pfam" id="PF00005">
    <property type="entry name" value="ABC_tran"/>
    <property type="match status" value="1"/>
</dbReference>
<dbReference type="SUPFAM" id="SSF158682">
    <property type="entry name" value="TerB-like"/>
    <property type="match status" value="1"/>
</dbReference>
<dbReference type="Pfam" id="PF05099">
    <property type="entry name" value="TerB"/>
    <property type="match status" value="1"/>
</dbReference>
<evidence type="ECO:0000256" key="4">
    <source>
        <dbReference type="ARBA" id="ARBA00022741"/>
    </source>
</evidence>
<protein>
    <submittedName>
        <fullName evidence="10">ATP-binding cassette domain-containing protein</fullName>
    </submittedName>
</protein>
<accession>A0ABT8KT14</accession>
<feature type="transmembrane region" description="Helical" evidence="8">
    <location>
        <begin position="666"/>
        <end position="687"/>
    </location>
</feature>
<dbReference type="InterPro" id="IPR003593">
    <property type="entry name" value="AAA+_ATPase"/>
</dbReference>
<dbReference type="EMBL" id="JAUJEA010000007">
    <property type="protein sequence ID" value="MDN5203354.1"/>
    <property type="molecule type" value="Genomic_DNA"/>
</dbReference>
<dbReference type="InterPro" id="IPR029024">
    <property type="entry name" value="TerB-like"/>
</dbReference>
<dbReference type="RefSeq" id="WP_346753378.1">
    <property type="nucleotide sequence ID" value="NZ_JAUJEA010000007.1"/>
</dbReference>
<dbReference type="PANTHER" id="PTHR48041">
    <property type="entry name" value="ABC TRANSPORTER G FAMILY MEMBER 28"/>
    <property type="match status" value="1"/>
</dbReference>
<dbReference type="InterPro" id="IPR027417">
    <property type="entry name" value="P-loop_NTPase"/>
</dbReference>
<dbReference type="InterPro" id="IPR017871">
    <property type="entry name" value="ABC_transporter-like_CS"/>
</dbReference>
<keyword evidence="5 10" id="KW-0067">ATP-binding</keyword>
<feature type="domain" description="ABC transporter" evidence="9">
    <location>
        <begin position="252"/>
        <end position="492"/>
    </location>
</feature>
<dbReference type="Proteomes" id="UP001172082">
    <property type="component" value="Unassembled WGS sequence"/>
</dbReference>
<sequence>MSEEILKALTQLFAIISKQDEGVTVTERDFVIQFFNQELDKDSVEEYIKLYDEYIGDNKNDGAEKKKKLTSVKDSVRILGICKKINKTLTQKQKVVVLIKILELVASDSNLSDRRMEIINTVSEVFKFEKEEYELILKFVLEDKSSKIHHQNILTVGPKPGSASENGQQQDKYVEADIDGEIIFLRVKSVDMYFAKYVGSDELILNGFIIKENGVYLFSQGSTIKTPKGAALYYSDLIRYFISDHKISEISFNAKNIEFKFKNGEIGLRDINVSEGPGKLIGIMGASGAGKTTLLNVLAGIEQPSSGEILINGININTEKENINGVIGYIAQDDLLIEELTVYENLYYNAKLCFADLKHDELHEKVMSVLENLGLDQRKDLKVGSVLDKTISGGQRKRLNIALELIREPAVMFVDEPTSGLSSRDSENVIDLLKELTLKGKLIFVVIHQPSSDIYKMFDKMFLMDTGGYPIFYGNPIQAVTYFKKATNQVDSDRGQCPECGNVNPEQIFNIIEANVVDEYGEYTNKRKVNPQQWNDLYYEKFKLNWVEDVNETPPKSLKIPSKIVQIFIFTKRDVLSKISNSQYLLINFLEAPLLALILAFLIKYNNIENGTGYSFRFNDNIPAFIMMSIIVALFMGLSVSAEEIIKDRKILKRESFLNLSWNSYLLSKLIILFFLSAIQTLSFVLIGNIILEIKSMTFSFWLVLFSVSCFANVLGLNASSALKSAINVYILIPILLIPQMILSGLLFSFDKLNNSISTKGKVPVVADLMASRWAFEAMAVDQFKSNPYQAPFYKYEKDIRQSDFKVSYLIKKLDEKLQFINDNLDSNDELVRAQVEQELKLIKAEIEKEKFREGIETIDLDQTLTASAFNADTFKMLSGYFKALKQHYLDEFTLAEQKKIKAIEIYENAESFDYNLDEFKDKYHNESLSELVRNINTSDRILEYRGEFIQQIDPIFNEPKAASNSLDYRTHFFAPVKYLFGLSVDTYVFNILAIWFMVILLYITLFFEVFRKLLKMLGNIKFMKSIKK</sequence>
<feature type="transmembrane region" description="Helical" evidence="8">
    <location>
        <begin position="584"/>
        <end position="603"/>
    </location>
</feature>
<dbReference type="InterPro" id="IPR003439">
    <property type="entry name" value="ABC_transporter-like_ATP-bd"/>
</dbReference>
<dbReference type="InterPro" id="IPR050352">
    <property type="entry name" value="ABCG_transporters"/>
</dbReference>
<evidence type="ECO:0000256" key="6">
    <source>
        <dbReference type="ARBA" id="ARBA00022989"/>
    </source>
</evidence>
<evidence type="ECO:0000256" key="8">
    <source>
        <dbReference type="SAM" id="Phobius"/>
    </source>
</evidence>
<gene>
    <name evidence="10" type="ORF">QQ008_18350</name>
</gene>
<organism evidence="10 11">
    <name type="scientific">Splendidivirga corallicola</name>
    <dbReference type="NCBI Taxonomy" id="3051826"/>
    <lineage>
        <taxon>Bacteria</taxon>
        <taxon>Pseudomonadati</taxon>
        <taxon>Bacteroidota</taxon>
        <taxon>Cytophagia</taxon>
        <taxon>Cytophagales</taxon>
        <taxon>Splendidivirgaceae</taxon>
        <taxon>Splendidivirga</taxon>
    </lineage>
</organism>
<evidence type="ECO:0000256" key="5">
    <source>
        <dbReference type="ARBA" id="ARBA00022840"/>
    </source>
</evidence>
<evidence type="ECO:0000313" key="11">
    <source>
        <dbReference type="Proteomes" id="UP001172082"/>
    </source>
</evidence>
<dbReference type="PROSITE" id="PS50893">
    <property type="entry name" value="ABC_TRANSPORTER_2"/>
    <property type="match status" value="1"/>
</dbReference>
<feature type="transmembrane region" description="Helical" evidence="8">
    <location>
        <begin position="988"/>
        <end position="1008"/>
    </location>
</feature>
<reference evidence="10" key="1">
    <citation type="submission" date="2023-06" db="EMBL/GenBank/DDBJ databases">
        <title>Genomic of Parafulvivirga corallium.</title>
        <authorList>
            <person name="Wang G."/>
        </authorList>
    </citation>
    <scope>NUCLEOTIDE SEQUENCE</scope>
    <source>
        <strain evidence="10">BMA10</strain>
    </source>
</reference>
<keyword evidence="3 8" id="KW-0812">Transmembrane</keyword>
<feature type="transmembrane region" description="Helical" evidence="8">
    <location>
        <begin position="729"/>
        <end position="750"/>
    </location>
</feature>
<evidence type="ECO:0000256" key="3">
    <source>
        <dbReference type="ARBA" id="ARBA00022692"/>
    </source>
</evidence>
<name>A0ABT8KT14_9BACT</name>
<keyword evidence="4" id="KW-0547">Nucleotide-binding</keyword>
<comment type="subcellular location">
    <subcellularLocation>
        <location evidence="1">Membrane</location>
        <topology evidence="1">Multi-pass membrane protein</topology>
    </subcellularLocation>
</comment>
<dbReference type="GO" id="GO:0005524">
    <property type="term" value="F:ATP binding"/>
    <property type="evidence" value="ECO:0007669"/>
    <property type="project" value="UniProtKB-KW"/>
</dbReference>
<keyword evidence="2" id="KW-0813">Transport</keyword>
<feature type="transmembrane region" description="Helical" evidence="8">
    <location>
        <begin position="699"/>
        <end position="717"/>
    </location>
</feature>
<dbReference type="SMART" id="SM00382">
    <property type="entry name" value="AAA"/>
    <property type="match status" value="1"/>
</dbReference>
<keyword evidence="11" id="KW-1185">Reference proteome</keyword>
<evidence type="ECO:0000256" key="1">
    <source>
        <dbReference type="ARBA" id="ARBA00004141"/>
    </source>
</evidence>
<keyword evidence="7 8" id="KW-0472">Membrane</keyword>
<dbReference type="Pfam" id="PF01061">
    <property type="entry name" value="ABC2_membrane"/>
    <property type="match status" value="1"/>
</dbReference>
<dbReference type="InterPro" id="IPR013525">
    <property type="entry name" value="ABC2_TM"/>
</dbReference>
<keyword evidence="6 8" id="KW-1133">Transmembrane helix</keyword>
<comment type="caution">
    <text evidence="10">The sequence shown here is derived from an EMBL/GenBank/DDBJ whole genome shotgun (WGS) entry which is preliminary data.</text>
</comment>
<evidence type="ECO:0000256" key="2">
    <source>
        <dbReference type="ARBA" id="ARBA00022448"/>
    </source>
</evidence>
<dbReference type="InterPro" id="IPR007791">
    <property type="entry name" value="DjlA_N"/>
</dbReference>
<dbReference type="PANTHER" id="PTHR48041:SF139">
    <property type="entry name" value="PROTEIN SCARLET"/>
    <property type="match status" value="1"/>
</dbReference>
<proteinExistence type="predicted"/>